<gene>
    <name evidence="1" type="ORF">CGSMWGv1500E_01243</name>
</gene>
<accession>I4M2R0</accession>
<organism evidence="1 2">
    <name type="scientific">Gardnerella vaginalis 1500E</name>
    <dbReference type="NCBI Taxonomy" id="698957"/>
    <lineage>
        <taxon>Bacteria</taxon>
        <taxon>Bacillati</taxon>
        <taxon>Actinomycetota</taxon>
        <taxon>Actinomycetes</taxon>
        <taxon>Bifidobacteriales</taxon>
        <taxon>Bifidobacteriaceae</taxon>
        <taxon>Gardnerella</taxon>
    </lineage>
</organism>
<protein>
    <submittedName>
        <fullName evidence="1">Uncharacterized protein</fullName>
    </submittedName>
</protein>
<name>I4M2R0_GARVA</name>
<sequence>MLNKCFERFDLVKISTNKVKPVKLNKLVGNQPCKRLIFANCSMLESYTFLLNYVQTTFKVNDTRNISPN</sequence>
<reference evidence="1 2" key="1">
    <citation type="journal article" date="2012" name="J. Bacteriol.">
        <title>Comparative Genomic Analyses of 17 Clinical Isolates of Gardnerella vaginalis Provide Evidence of Multiple Genetically Isolated Clades Consistent with Subspeciation into Genovars.</title>
        <authorList>
            <person name="Ahmed A."/>
            <person name="Earl J."/>
            <person name="Retchless A."/>
            <person name="Hillier S."/>
            <person name="Rabe L."/>
            <person name="Cherpes T."/>
            <person name="Powell E."/>
            <person name="Janto B."/>
            <person name="Eutsey R."/>
            <person name="Hiller N.L."/>
            <person name="Boissy R."/>
            <person name="Dahlgreen M."/>
            <person name="Hall B."/>
            <person name="Costerton J."/>
            <person name="Post J.C."/>
            <person name="Hu F."/>
            <person name="Ehrlich G."/>
        </authorList>
    </citation>
    <scope>NUCLEOTIDE SEQUENCE [LARGE SCALE GENOMIC DNA]</scope>
    <source>
        <strain evidence="1 2">1500E</strain>
    </source>
</reference>
<dbReference type="EMBL" id="ADES01000005">
    <property type="protein sequence ID" value="EIK83500.1"/>
    <property type="molecule type" value="Genomic_DNA"/>
</dbReference>
<evidence type="ECO:0000313" key="1">
    <source>
        <dbReference type="EMBL" id="EIK83500.1"/>
    </source>
</evidence>
<proteinExistence type="predicted"/>
<dbReference type="AlphaFoldDB" id="I4M2R0"/>
<dbReference type="Proteomes" id="UP000032875">
    <property type="component" value="Unassembled WGS sequence"/>
</dbReference>
<comment type="caution">
    <text evidence="1">The sequence shown here is derived from an EMBL/GenBank/DDBJ whole genome shotgun (WGS) entry which is preliminary data.</text>
</comment>
<evidence type="ECO:0000313" key="2">
    <source>
        <dbReference type="Proteomes" id="UP000032875"/>
    </source>
</evidence>